<dbReference type="GO" id="GO:0005930">
    <property type="term" value="C:axoneme"/>
    <property type="evidence" value="ECO:0007669"/>
    <property type="project" value="UniProtKB-SubCell"/>
</dbReference>
<dbReference type="AlphaFoldDB" id="A0A7J6LC36"/>
<gene>
    <name evidence="8" type="ORF">FOL47_008795</name>
</gene>
<accession>A0A7J6LC36</accession>
<dbReference type="EMBL" id="JAAPAO010000580">
    <property type="protein sequence ID" value="KAF4656736.1"/>
    <property type="molecule type" value="Genomic_DNA"/>
</dbReference>
<evidence type="ECO:0000256" key="2">
    <source>
        <dbReference type="ARBA" id="ARBA00022490"/>
    </source>
</evidence>
<dbReference type="InterPro" id="IPR036322">
    <property type="entry name" value="WD40_repeat_dom_sf"/>
</dbReference>
<evidence type="ECO:0000313" key="8">
    <source>
        <dbReference type="EMBL" id="KAF4656736.1"/>
    </source>
</evidence>
<dbReference type="PANTHER" id="PTHR14885:SF3">
    <property type="entry name" value="CILIA- AND FLAGELLA-ASSOCIATED PROTEIN 44"/>
    <property type="match status" value="1"/>
</dbReference>
<evidence type="ECO:0000256" key="1">
    <source>
        <dbReference type="ARBA" id="ARBA00004430"/>
    </source>
</evidence>
<evidence type="ECO:0000256" key="5">
    <source>
        <dbReference type="ARBA" id="ARBA00023054"/>
    </source>
</evidence>
<keyword evidence="4" id="KW-0677">Repeat</keyword>
<reference evidence="8 9" key="1">
    <citation type="submission" date="2020-04" db="EMBL/GenBank/DDBJ databases">
        <title>Perkinsus chesapeaki whole genome sequence.</title>
        <authorList>
            <person name="Bogema D.R."/>
        </authorList>
    </citation>
    <scope>NUCLEOTIDE SEQUENCE [LARGE SCALE GENOMIC DNA]</scope>
    <source>
        <strain evidence="8">ATCC PRA-425</strain>
    </source>
</reference>
<comment type="subcellular location">
    <subcellularLocation>
        <location evidence="1">Cytoplasm</location>
        <location evidence="1">Cytoskeleton</location>
        <location evidence="1">Cilium axoneme</location>
    </subcellularLocation>
</comment>
<dbReference type="InterPro" id="IPR015943">
    <property type="entry name" value="WD40/YVTN_repeat-like_dom_sf"/>
</dbReference>
<keyword evidence="9" id="KW-1185">Reference proteome</keyword>
<dbReference type="Proteomes" id="UP000591131">
    <property type="component" value="Unassembled WGS sequence"/>
</dbReference>
<evidence type="ECO:0000256" key="7">
    <source>
        <dbReference type="ARBA" id="ARBA00023273"/>
    </source>
</evidence>
<evidence type="ECO:0000256" key="3">
    <source>
        <dbReference type="ARBA" id="ARBA00022574"/>
    </source>
</evidence>
<dbReference type="PANTHER" id="PTHR14885">
    <property type="entry name" value="CILIA- AND FLAGELLA-ASSOCIATED PROTEIN 43-RELATED"/>
    <property type="match status" value="1"/>
</dbReference>
<keyword evidence="3" id="KW-0853">WD repeat</keyword>
<dbReference type="SUPFAM" id="SSF50978">
    <property type="entry name" value="WD40 repeat-like"/>
    <property type="match status" value="1"/>
</dbReference>
<keyword evidence="6" id="KW-0206">Cytoskeleton</keyword>
<keyword evidence="2" id="KW-0963">Cytoplasm</keyword>
<comment type="caution">
    <text evidence="8">The sequence shown here is derived from an EMBL/GenBank/DDBJ whole genome shotgun (WGS) entry which is preliminary data.</text>
</comment>
<dbReference type="OrthoDB" id="1935234at2759"/>
<sequence length="603" mass="66906">MSTGNIPSPTKRFQSLIHAAQSLRRQSAGDAFASVVLRKSLYERKITRRGTRDFSAIQRRTSYGNISVVDDDNVKEEALPDDMYYRIEGNKDLQIPINKDNNIPNHLINNERTFGFDFNNRYNILFLPDGDRFAYVTGQYVNIYTLSTGNQISIPSIDNGGIGALAIHHNGYYISIGEKCWHRKPNVYIYDIKNDFHTGDAYPAALSRVLRGGADRGYASIDFSPHDTRQLCTLGCSPDYMLSIWDWHSEKVLLRCKAFGQEVIKCVWGRFPGTLITYGIGHIRFWKMAKTFTGLKLQGDIGKFGQAELSDIEAYIQLSDGKVVTGSEYGKLLLWEGVFVKCEMVRKLDDSSTIPCHNGPIGVVFISDIITLDGGATTTTAVVTGGYDGYIRWWSLNDIDKAETPDIEEGAAGGGGGGVLDVGITLLKGYKLSTKDGNTAIIQHIERSKDDRKWLIQDPSNGIIWLLYKDNDTTIEVKEVLRAPSRALKGVLLLPKTSIAITGGMDGILRAYNITKDTPNMGELYNYKSIYNDGSGVQRITVLNMICGNYGSIIIVGYEDGTIRAFTLTKDGGGFTLIKCYKPHCKGSVDYILINSKKSGNAW</sequence>
<name>A0A7J6LC36_PERCH</name>
<evidence type="ECO:0000256" key="6">
    <source>
        <dbReference type="ARBA" id="ARBA00023212"/>
    </source>
</evidence>
<protein>
    <submittedName>
        <fullName evidence="8">Uncharacterized protein</fullName>
    </submittedName>
</protein>
<evidence type="ECO:0000313" key="9">
    <source>
        <dbReference type="Proteomes" id="UP000591131"/>
    </source>
</evidence>
<proteinExistence type="predicted"/>
<keyword evidence="5" id="KW-0175">Coiled coil</keyword>
<keyword evidence="7" id="KW-0966">Cell projection</keyword>
<dbReference type="Gene3D" id="2.130.10.10">
    <property type="entry name" value="YVTN repeat-like/Quinoprotein amine dehydrogenase"/>
    <property type="match status" value="1"/>
</dbReference>
<evidence type="ECO:0000256" key="4">
    <source>
        <dbReference type="ARBA" id="ARBA00022737"/>
    </source>
</evidence>
<organism evidence="8 9">
    <name type="scientific">Perkinsus chesapeaki</name>
    <name type="common">Clam parasite</name>
    <name type="synonym">Perkinsus andrewsi</name>
    <dbReference type="NCBI Taxonomy" id="330153"/>
    <lineage>
        <taxon>Eukaryota</taxon>
        <taxon>Sar</taxon>
        <taxon>Alveolata</taxon>
        <taxon>Perkinsozoa</taxon>
        <taxon>Perkinsea</taxon>
        <taxon>Perkinsida</taxon>
        <taxon>Perkinsidae</taxon>
        <taxon>Perkinsus</taxon>
    </lineage>
</organism>